<organism evidence="1 2">
    <name type="scientific">Parasponia andersonii</name>
    <name type="common">Sponia andersonii</name>
    <dbReference type="NCBI Taxonomy" id="3476"/>
    <lineage>
        <taxon>Eukaryota</taxon>
        <taxon>Viridiplantae</taxon>
        <taxon>Streptophyta</taxon>
        <taxon>Embryophyta</taxon>
        <taxon>Tracheophyta</taxon>
        <taxon>Spermatophyta</taxon>
        <taxon>Magnoliopsida</taxon>
        <taxon>eudicotyledons</taxon>
        <taxon>Gunneridae</taxon>
        <taxon>Pentapetalae</taxon>
        <taxon>rosids</taxon>
        <taxon>fabids</taxon>
        <taxon>Rosales</taxon>
        <taxon>Cannabaceae</taxon>
        <taxon>Parasponia</taxon>
    </lineage>
</organism>
<comment type="caution">
    <text evidence="1">The sequence shown here is derived from an EMBL/GenBank/DDBJ whole genome shotgun (WGS) entry which is preliminary data.</text>
</comment>
<sequence length="68" mass="7538">SSTSDVTPIVRAFLRSAGKFLVAQLFPLRTFSRVINERCDSYSTSVFEACWQVFGCTAVSSSYVFSGR</sequence>
<name>A0A2P5E3J2_PARAD</name>
<gene>
    <name evidence="1" type="ORF">PanWU01x14_005610</name>
</gene>
<evidence type="ECO:0000313" key="2">
    <source>
        <dbReference type="Proteomes" id="UP000237105"/>
    </source>
</evidence>
<dbReference type="Proteomes" id="UP000237105">
    <property type="component" value="Unassembled WGS sequence"/>
</dbReference>
<proteinExistence type="predicted"/>
<accession>A0A2P5E3J2</accession>
<dbReference type="EMBL" id="JXTB01000002">
    <property type="protein sequence ID" value="PON80111.1"/>
    <property type="molecule type" value="Genomic_DNA"/>
</dbReference>
<keyword evidence="2" id="KW-1185">Reference proteome</keyword>
<reference evidence="2" key="1">
    <citation type="submission" date="2016-06" db="EMBL/GenBank/DDBJ databases">
        <title>Parallel loss of symbiosis genes in relatives of nitrogen-fixing non-legume Parasponia.</title>
        <authorList>
            <person name="Van Velzen R."/>
            <person name="Holmer R."/>
            <person name="Bu F."/>
            <person name="Rutten L."/>
            <person name="Van Zeijl A."/>
            <person name="Liu W."/>
            <person name="Santuari L."/>
            <person name="Cao Q."/>
            <person name="Sharma T."/>
            <person name="Shen D."/>
            <person name="Roswanjaya Y."/>
            <person name="Wardhani T."/>
            <person name="Kalhor M.S."/>
            <person name="Jansen J."/>
            <person name="Van den Hoogen J."/>
            <person name="Gungor B."/>
            <person name="Hartog M."/>
            <person name="Hontelez J."/>
            <person name="Verver J."/>
            <person name="Yang W.-C."/>
            <person name="Schijlen E."/>
            <person name="Repin R."/>
            <person name="Schilthuizen M."/>
            <person name="Schranz E."/>
            <person name="Heidstra R."/>
            <person name="Miyata K."/>
            <person name="Fedorova E."/>
            <person name="Kohlen W."/>
            <person name="Bisseling T."/>
            <person name="Smit S."/>
            <person name="Geurts R."/>
        </authorList>
    </citation>
    <scope>NUCLEOTIDE SEQUENCE [LARGE SCALE GENOMIC DNA]</scope>
    <source>
        <strain evidence="2">cv. WU1-14</strain>
    </source>
</reference>
<dbReference type="AlphaFoldDB" id="A0A2P5E3J2"/>
<protein>
    <submittedName>
        <fullName evidence="1">Uncharacterized protein</fullName>
    </submittedName>
</protein>
<feature type="non-terminal residue" evidence="1">
    <location>
        <position position="1"/>
    </location>
</feature>
<evidence type="ECO:0000313" key="1">
    <source>
        <dbReference type="EMBL" id="PON80111.1"/>
    </source>
</evidence>